<organism evidence="2 3">
    <name type="scientific">Brassica campestris</name>
    <name type="common">Field mustard</name>
    <dbReference type="NCBI Taxonomy" id="3711"/>
    <lineage>
        <taxon>Eukaryota</taxon>
        <taxon>Viridiplantae</taxon>
        <taxon>Streptophyta</taxon>
        <taxon>Embryophyta</taxon>
        <taxon>Tracheophyta</taxon>
        <taxon>Spermatophyta</taxon>
        <taxon>Magnoliopsida</taxon>
        <taxon>eudicotyledons</taxon>
        <taxon>Gunneridae</taxon>
        <taxon>Pentapetalae</taxon>
        <taxon>rosids</taxon>
        <taxon>malvids</taxon>
        <taxon>Brassicales</taxon>
        <taxon>Brassicaceae</taxon>
        <taxon>Brassiceae</taxon>
        <taxon>Brassica</taxon>
    </lineage>
</organism>
<dbReference type="AlphaFoldDB" id="A0A397XS46"/>
<evidence type="ECO:0000313" key="3">
    <source>
        <dbReference type="Proteomes" id="UP000264353"/>
    </source>
</evidence>
<evidence type="ECO:0000313" key="2">
    <source>
        <dbReference type="EMBL" id="RID41006.1"/>
    </source>
</evidence>
<dbReference type="Gene3D" id="1.20.1280.50">
    <property type="match status" value="1"/>
</dbReference>
<sequence>MEQSPPSLLIPSLPDDVTVDIVARVPRSHYPSLSLVSKSFRKLIASTKLYKRRSQLGITEHSTYVFNDLEALSIDCTSHTVQAISDMPQRMPSKVANVIDRKVYLIGNSFCRYADEIGSWEAWWKAVMVFDTETQTWEPVMIKHDLRFGALWADTVVMEDKLCMKDFRNQHSLVYEPKEIMWEVNEMLNSEEWQGACVVDDVLYYHDRSGKWSKAVKCGEKKMALFFPEKHDGNEITCCADIVFERRQGGEFWGMMESCDVVVEDGLLFDMVKCVSVTV</sequence>
<dbReference type="InterPro" id="IPR015915">
    <property type="entry name" value="Kelch-typ_b-propeller"/>
</dbReference>
<dbReference type="InterPro" id="IPR001810">
    <property type="entry name" value="F-box_dom"/>
</dbReference>
<reference evidence="2 3" key="1">
    <citation type="submission" date="2018-06" db="EMBL/GenBank/DDBJ databases">
        <title>WGS assembly of Brassica rapa FPsc.</title>
        <authorList>
            <person name="Bowman J."/>
            <person name="Kohchi T."/>
            <person name="Yamato K."/>
            <person name="Jenkins J."/>
            <person name="Shu S."/>
            <person name="Ishizaki K."/>
            <person name="Yamaoka S."/>
            <person name="Nishihama R."/>
            <person name="Nakamura Y."/>
            <person name="Berger F."/>
            <person name="Adam C."/>
            <person name="Aki S."/>
            <person name="Althoff F."/>
            <person name="Araki T."/>
            <person name="Arteaga-Vazquez M."/>
            <person name="Balasubrmanian S."/>
            <person name="Bauer D."/>
            <person name="Boehm C."/>
            <person name="Briginshaw L."/>
            <person name="Caballero-Perez J."/>
            <person name="Catarino B."/>
            <person name="Chen F."/>
            <person name="Chiyoda S."/>
            <person name="Chovatia M."/>
            <person name="Davies K."/>
            <person name="Delmans M."/>
            <person name="Demura T."/>
            <person name="Dierschke T."/>
            <person name="Dolan L."/>
            <person name="Dorantes-Acosta A."/>
            <person name="Eklund D."/>
            <person name="Florent S."/>
            <person name="Flores-Sandoval E."/>
            <person name="Fujiyama A."/>
            <person name="Fukuzawa H."/>
            <person name="Galik B."/>
            <person name="Grimanelli D."/>
            <person name="Grimwood J."/>
            <person name="Grossniklaus U."/>
            <person name="Hamada T."/>
            <person name="Haseloff J."/>
            <person name="Hetherington A."/>
            <person name="Higo A."/>
            <person name="Hirakawa Y."/>
            <person name="Hundley H."/>
            <person name="Ikeda Y."/>
            <person name="Inoue K."/>
            <person name="Inoue S."/>
            <person name="Ishida S."/>
            <person name="Jia Q."/>
            <person name="Kakita M."/>
            <person name="Kanazawa T."/>
            <person name="Kawai Y."/>
            <person name="Kawashima T."/>
            <person name="Kennedy M."/>
            <person name="Kinose K."/>
            <person name="Kinoshita T."/>
            <person name="Kohara Y."/>
            <person name="Koide E."/>
            <person name="Komatsu K."/>
            <person name="Kopischke S."/>
            <person name="Kubo M."/>
            <person name="Kyozuka J."/>
            <person name="Lagercrantz U."/>
            <person name="Lin S."/>
            <person name="Lindquist E."/>
            <person name="Lipzen A."/>
            <person name="Lu C."/>
            <person name="Luna E."/>
            <person name="Martienssen R."/>
            <person name="Minamino N."/>
            <person name="Mizutani M."/>
            <person name="Mizutani M."/>
            <person name="Mochizuki N."/>
            <person name="Monte I."/>
            <person name="Mosher R."/>
            <person name="Nagasaki H."/>
            <person name="Nakagami H."/>
            <person name="Naramoto S."/>
            <person name="Nishitani K."/>
            <person name="Ohtani M."/>
            <person name="Okamoto T."/>
            <person name="Okumura M."/>
            <person name="Phillips J."/>
            <person name="Pollak B."/>
            <person name="Reinders A."/>
            <person name="Roevekamp M."/>
            <person name="Sano R."/>
            <person name="Sawa S."/>
            <person name="Schmid M."/>
            <person name="Shirakawa M."/>
            <person name="Solano R."/>
            <person name="Spunde A."/>
            <person name="Suetsugu N."/>
            <person name="Sugano S."/>
            <person name="Sugiyama A."/>
            <person name="Sun R."/>
            <person name="Suzuki Y."/>
            <person name="Takenaka M."/>
            <person name="Takezawa D."/>
            <person name="Tomogane H."/>
            <person name="Tsuzuki M."/>
            <person name="Ueda T."/>
            <person name="Umeda M."/>
            <person name="Ward J."/>
            <person name="Watanabe Y."/>
            <person name="Yazaki K."/>
            <person name="Yokoyama R."/>
            <person name="Yoshitake Y."/>
            <person name="Yotsui I."/>
            <person name="Zachgo S."/>
            <person name="Schmutz J."/>
        </authorList>
    </citation>
    <scope>NUCLEOTIDE SEQUENCE [LARGE SCALE GENOMIC DNA]</scope>
    <source>
        <strain evidence="3">cv. B-3</strain>
    </source>
</reference>
<dbReference type="InterPro" id="IPR050354">
    <property type="entry name" value="F-box/kelch-repeat_ARATH"/>
</dbReference>
<dbReference type="CDD" id="cd22152">
    <property type="entry name" value="F-box_AtAFR-like"/>
    <property type="match status" value="1"/>
</dbReference>
<dbReference type="Proteomes" id="UP000264353">
    <property type="component" value="Chromosome A10"/>
</dbReference>
<dbReference type="SUPFAM" id="SSF81383">
    <property type="entry name" value="F-box domain"/>
    <property type="match status" value="1"/>
</dbReference>
<dbReference type="PROSITE" id="PS50181">
    <property type="entry name" value="FBOX"/>
    <property type="match status" value="1"/>
</dbReference>
<dbReference type="Pfam" id="PF25210">
    <property type="entry name" value="Kelch_FKB95"/>
    <property type="match status" value="1"/>
</dbReference>
<dbReference type="InterPro" id="IPR036047">
    <property type="entry name" value="F-box-like_dom_sf"/>
</dbReference>
<accession>A0A397XS46</accession>
<dbReference type="PANTHER" id="PTHR24414">
    <property type="entry name" value="F-BOX/KELCH-REPEAT PROTEIN SKIP4"/>
    <property type="match status" value="1"/>
</dbReference>
<dbReference type="Gene3D" id="2.120.10.80">
    <property type="entry name" value="Kelch-type beta propeller"/>
    <property type="match status" value="1"/>
</dbReference>
<dbReference type="SMART" id="SM00256">
    <property type="entry name" value="FBOX"/>
    <property type="match status" value="1"/>
</dbReference>
<dbReference type="EMBL" id="CM010637">
    <property type="protein sequence ID" value="RID41006.1"/>
    <property type="molecule type" value="Genomic_DNA"/>
</dbReference>
<gene>
    <name evidence="2" type="ORF">BRARA_J00999</name>
</gene>
<evidence type="ECO:0000259" key="1">
    <source>
        <dbReference type="PROSITE" id="PS50181"/>
    </source>
</evidence>
<dbReference type="Pfam" id="PF00646">
    <property type="entry name" value="F-box"/>
    <property type="match status" value="1"/>
</dbReference>
<proteinExistence type="predicted"/>
<protein>
    <recommendedName>
        <fullName evidence="1">F-box domain-containing protein</fullName>
    </recommendedName>
</protein>
<dbReference type="PANTHER" id="PTHR24414:SF134">
    <property type="entry name" value="F-BOX DOMAIN-CONTAINING PROTEIN"/>
    <property type="match status" value="1"/>
</dbReference>
<dbReference type="InterPro" id="IPR057499">
    <property type="entry name" value="Kelch_FKB95"/>
</dbReference>
<dbReference type="SUPFAM" id="SSF117281">
    <property type="entry name" value="Kelch motif"/>
    <property type="match status" value="1"/>
</dbReference>
<name>A0A397XS46_BRACM</name>
<feature type="domain" description="F-box" evidence="1">
    <location>
        <begin position="7"/>
        <end position="53"/>
    </location>
</feature>